<dbReference type="PATRIC" id="fig|29423.5.peg.649"/>
<protein>
    <recommendedName>
        <fullName evidence="4">Secreted protein</fullName>
    </recommendedName>
</protein>
<evidence type="ECO:0000256" key="1">
    <source>
        <dbReference type="SAM" id="SignalP"/>
    </source>
</evidence>
<evidence type="ECO:0000313" key="2">
    <source>
        <dbReference type="EMBL" id="KTD43449.1"/>
    </source>
</evidence>
<accession>A0A0W0XFY5</accession>
<feature type="chain" id="PRO_5006916503" description="Secreted protein" evidence="1">
    <location>
        <begin position="29"/>
        <end position="196"/>
    </location>
</feature>
<name>A0A0W0XFY5_9GAMM</name>
<gene>
    <name evidence="2" type="ORF">Loak_0624</name>
</gene>
<keyword evidence="1" id="KW-0732">Signal</keyword>
<evidence type="ECO:0008006" key="4">
    <source>
        <dbReference type="Google" id="ProtNLM"/>
    </source>
</evidence>
<organism evidence="2 3">
    <name type="scientific">Legionella oakridgensis</name>
    <dbReference type="NCBI Taxonomy" id="29423"/>
    <lineage>
        <taxon>Bacteria</taxon>
        <taxon>Pseudomonadati</taxon>
        <taxon>Pseudomonadota</taxon>
        <taxon>Gammaproteobacteria</taxon>
        <taxon>Legionellales</taxon>
        <taxon>Legionellaceae</taxon>
        <taxon>Legionella</taxon>
    </lineage>
</organism>
<dbReference type="RefSeq" id="WP_042238866.1">
    <property type="nucleotide sequence ID" value="NZ_LCUA01000005.1"/>
</dbReference>
<evidence type="ECO:0000313" key="3">
    <source>
        <dbReference type="Proteomes" id="UP000054858"/>
    </source>
</evidence>
<proteinExistence type="predicted"/>
<reference evidence="2 3" key="1">
    <citation type="submission" date="2015-11" db="EMBL/GenBank/DDBJ databases">
        <title>Genomic analysis of 38 Legionella species identifies large and diverse effector repertoires.</title>
        <authorList>
            <person name="Burstein D."/>
            <person name="Amaro F."/>
            <person name="Zusman T."/>
            <person name="Lifshitz Z."/>
            <person name="Cohen O."/>
            <person name="Gilbert J.A."/>
            <person name="Pupko T."/>
            <person name="Shuman H.A."/>
            <person name="Segal G."/>
        </authorList>
    </citation>
    <scope>NUCLEOTIDE SEQUENCE [LARGE SCALE GENOMIC DNA]</scope>
    <source>
        <strain evidence="2 3">Oak Ridge-10</strain>
    </source>
</reference>
<dbReference type="Proteomes" id="UP000054858">
    <property type="component" value="Unassembled WGS sequence"/>
</dbReference>
<dbReference type="AlphaFoldDB" id="A0A0W0XFY5"/>
<feature type="signal peptide" evidence="1">
    <location>
        <begin position="1"/>
        <end position="28"/>
    </location>
</feature>
<dbReference type="EMBL" id="LNYP01000008">
    <property type="protein sequence ID" value="KTD43449.1"/>
    <property type="molecule type" value="Genomic_DNA"/>
</dbReference>
<comment type="caution">
    <text evidence="2">The sequence shown here is derived from an EMBL/GenBank/DDBJ whole genome shotgun (WGS) entry which is preliminary data.</text>
</comment>
<sequence length="196" mass="22616">MRQKFFKNDSTRWIRRLLVLTMWPAALLAEDTELLFYRPFAETTHHPSLIIGRNVKGHCRQQSQLIVREDAWQCMAEGKMYDPCFVKRFGPNNEAVCTESPWAGQGIKITVDMPLDDRMHKSLDISKAYPWAIELSHGEHCLAVVPTEVYDGLDVHYHCNNEATLFGRIQRCATTWTVLQRTSQGTSTVEITKAWF</sequence>